<reference evidence="5 6" key="1">
    <citation type="submission" date="2016-12" db="EMBL/GenBank/DDBJ databases">
        <title>Isolation and genomic insights into novel planktonic Zetaproteobacteria from stratified waters of the Chesapeake Bay.</title>
        <authorList>
            <person name="McAllister S.M."/>
            <person name="Kato S."/>
            <person name="Chan C.S."/>
            <person name="Chiu B.K."/>
            <person name="Field E.K."/>
        </authorList>
    </citation>
    <scope>NUCLEOTIDE SEQUENCE [LARGE SCALE GENOMIC DNA]</scope>
    <source>
        <strain evidence="5 6">CP-5</strain>
    </source>
</reference>
<dbReference type="InterPro" id="IPR036061">
    <property type="entry name" value="CheW-like_dom_sf"/>
</dbReference>
<evidence type="ECO:0000256" key="2">
    <source>
        <dbReference type="ARBA" id="ARBA00021483"/>
    </source>
</evidence>
<dbReference type="AlphaFoldDB" id="A0A2K8KW30"/>
<dbReference type="InterPro" id="IPR002545">
    <property type="entry name" value="CheW-lke_dom"/>
</dbReference>
<organism evidence="5 6">
    <name type="scientific">Mariprofundus aestuarium</name>
    <dbReference type="NCBI Taxonomy" id="1921086"/>
    <lineage>
        <taxon>Bacteria</taxon>
        <taxon>Pseudomonadati</taxon>
        <taxon>Pseudomonadota</taxon>
        <taxon>Candidatius Mariprofundia</taxon>
        <taxon>Mariprofundales</taxon>
        <taxon>Mariprofundaceae</taxon>
        <taxon>Mariprofundus</taxon>
    </lineage>
</organism>
<evidence type="ECO:0000256" key="3">
    <source>
        <dbReference type="ARBA" id="ARBA00022490"/>
    </source>
</evidence>
<dbReference type="RefSeq" id="WP_100276804.1">
    <property type="nucleotide sequence ID" value="NZ_CP018799.1"/>
</dbReference>
<dbReference type="PANTHER" id="PTHR22617">
    <property type="entry name" value="CHEMOTAXIS SENSOR HISTIDINE KINASE-RELATED"/>
    <property type="match status" value="1"/>
</dbReference>
<dbReference type="PROSITE" id="PS50851">
    <property type="entry name" value="CHEW"/>
    <property type="match status" value="1"/>
</dbReference>
<keyword evidence="6" id="KW-1185">Reference proteome</keyword>
<dbReference type="Proteomes" id="UP000231701">
    <property type="component" value="Chromosome"/>
</dbReference>
<evidence type="ECO:0000313" key="5">
    <source>
        <dbReference type="EMBL" id="ATX78842.1"/>
    </source>
</evidence>
<accession>A0A2K8KW30</accession>
<dbReference type="OrthoDB" id="21516at2"/>
<evidence type="ECO:0000259" key="4">
    <source>
        <dbReference type="PROSITE" id="PS50851"/>
    </source>
</evidence>
<dbReference type="KEGG" id="maes:Ga0123461_0401"/>
<evidence type="ECO:0000313" key="6">
    <source>
        <dbReference type="Proteomes" id="UP000231701"/>
    </source>
</evidence>
<dbReference type="Gene3D" id="2.30.30.40">
    <property type="entry name" value="SH3 Domains"/>
    <property type="match status" value="1"/>
</dbReference>
<dbReference type="Gene3D" id="2.40.50.180">
    <property type="entry name" value="CheA-289, Domain 4"/>
    <property type="match status" value="1"/>
</dbReference>
<dbReference type="GO" id="GO:0005829">
    <property type="term" value="C:cytosol"/>
    <property type="evidence" value="ECO:0007669"/>
    <property type="project" value="TreeGrafter"/>
</dbReference>
<protein>
    <recommendedName>
        <fullName evidence="2">Chemotaxis protein CheW</fullName>
    </recommendedName>
</protein>
<name>A0A2K8KW30_MARES</name>
<dbReference type="GO" id="GO:0006935">
    <property type="term" value="P:chemotaxis"/>
    <property type="evidence" value="ECO:0007669"/>
    <property type="project" value="InterPro"/>
</dbReference>
<evidence type="ECO:0000256" key="1">
    <source>
        <dbReference type="ARBA" id="ARBA00004496"/>
    </source>
</evidence>
<proteinExistence type="predicted"/>
<dbReference type="Pfam" id="PF01584">
    <property type="entry name" value="CheW"/>
    <property type="match status" value="1"/>
</dbReference>
<keyword evidence="3" id="KW-0963">Cytoplasm</keyword>
<dbReference type="SUPFAM" id="SSF50341">
    <property type="entry name" value="CheW-like"/>
    <property type="match status" value="1"/>
</dbReference>
<dbReference type="EMBL" id="CP018799">
    <property type="protein sequence ID" value="ATX78842.1"/>
    <property type="molecule type" value="Genomic_DNA"/>
</dbReference>
<dbReference type="InterPro" id="IPR039315">
    <property type="entry name" value="CheW"/>
</dbReference>
<dbReference type="GO" id="GO:0007165">
    <property type="term" value="P:signal transduction"/>
    <property type="evidence" value="ECO:0007669"/>
    <property type="project" value="InterPro"/>
</dbReference>
<gene>
    <name evidence="5" type="ORF">Ga0123461_0401</name>
</gene>
<dbReference type="PANTHER" id="PTHR22617:SF45">
    <property type="entry name" value="CHEMOTAXIS PROTEIN CHEW"/>
    <property type="match status" value="1"/>
</dbReference>
<comment type="subcellular location">
    <subcellularLocation>
        <location evidence="1">Cytoplasm</location>
    </subcellularLocation>
</comment>
<dbReference type="SMART" id="SM00260">
    <property type="entry name" value="CheW"/>
    <property type="match status" value="1"/>
</dbReference>
<feature type="domain" description="CheW-like" evidence="4">
    <location>
        <begin position="77"/>
        <end position="225"/>
    </location>
</feature>
<sequence>MTSPKIKPEFEIDDCWKRIGVWGDKQCPELISCHHCRNCEVYSRAGRQLLDRRPPAGYMQAWTKQLAEPQQESMPGQVSLFIFRIGPEWFAIPTRQLAEVLELRNVHSIPHRSNPILLGLVNVRGEMQLCVSVGKLLGVDKDFTKEESDDSKAIGRLLLISLEGERLAFYVSEACGIHSYHPSELRELPSTLPEETSVNSKGLLRWNGHHVAVLDEKILFEKLLRSIQ</sequence>